<dbReference type="InterPro" id="IPR002792">
    <property type="entry name" value="TRAM_dom"/>
</dbReference>
<proteinExistence type="predicted"/>
<dbReference type="PROSITE" id="PS50926">
    <property type="entry name" value="TRAM"/>
    <property type="match status" value="1"/>
</dbReference>
<keyword evidence="8" id="KW-1185">Reference proteome</keyword>
<dbReference type="CDD" id="cd09877">
    <property type="entry name" value="PIN_YacL-like"/>
    <property type="match status" value="1"/>
</dbReference>
<dbReference type="InterPro" id="IPR029060">
    <property type="entry name" value="PIN-like_dom_sf"/>
</dbReference>
<dbReference type="GO" id="GO:0004518">
    <property type="term" value="F:nuclease activity"/>
    <property type="evidence" value="ECO:0007669"/>
    <property type="project" value="UniProtKB-KW"/>
</dbReference>
<keyword evidence="5" id="KW-0472">Membrane</keyword>
<dbReference type="InterPro" id="IPR002716">
    <property type="entry name" value="PIN_dom"/>
</dbReference>
<feature type="transmembrane region" description="Helical" evidence="5">
    <location>
        <begin position="77"/>
        <end position="95"/>
    </location>
</feature>
<evidence type="ECO:0000256" key="1">
    <source>
        <dbReference type="ARBA" id="ARBA00001946"/>
    </source>
</evidence>
<dbReference type="SMART" id="SM00670">
    <property type="entry name" value="PINc"/>
    <property type="match status" value="1"/>
</dbReference>
<keyword evidence="5" id="KW-0812">Transmembrane</keyword>
<evidence type="ECO:0000256" key="3">
    <source>
        <dbReference type="ARBA" id="ARBA00022801"/>
    </source>
</evidence>
<keyword evidence="3" id="KW-0378">Hydrolase</keyword>
<dbReference type="PANTHER" id="PTHR11603">
    <property type="entry name" value="AAA FAMILY ATPASE"/>
    <property type="match status" value="1"/>
</dbReference>
<organism evidence="7 8">
    <name type="scientific">Candidatus Syntrophocurvum alkaliphilum</name>
    <dbReference type="NCBI Taxonomy" id="2293317"/>
    <lineage>
        <taxon>Bacteria</taxon>
        <taxon>Bacillati</taxon>
        <taxon>Bacillota</taxon>
        <taxon>Clostridia</taxon>
        <taxon>Eubacteriales</taxon>
        <taxon>Syntrophomonadaceae</taxon>
        <taxon>Candidatus Syntrophocurvum</taxon>
    </lineage>
</organism>
<dbReference type="Pfam" id="PF01850">
    <property type="entry name" value="PIN"/>
    <property type="match status" value="1"/>
</dbReference>
<keyword evidence="2" id="KW-0540">Nuclease</keyword>
<dbReference type="InterPro" id="IPR052041">
    <property type="entry name" value="Nucleic_acid_metab_PIN/TRAM"/>
</dbReference>
<sequence length="369" mass="41177">MHKKDNFSKILFVSAIIFGIWSVYILSMYLNLGIIWQMVLGILSTSLFYITFGWLGKVIRLGMNKFNQFIDNISIEVMLGGTSGLLVGVLVGLLSSYPLSMISGIGGFLTFCTFLFCGFLGLKLGVRRAPEVIGLLPIKSKKIEPDKPQRTKHKVLDTSAIIDGRIYDVCLSNFLEGELVVPTFVIEELQHIADSSDNIRRNKGRRGLELLAKMQKHPEIKIRLMEGNDIEEKEVDKKLIRLCKQINGSIVTNDYNLNKVAQLQGIKVLNINELTNAVKVIVYPGENMQINIIKEGKEVGQGIGYLEDGTMVVVEEAQSDIGKDLEVIVTSVFQTAAGRMIFTRKIKEETTTKDVDVGLQDVQEVNLYG</sequence>
<dbReference type="KEGG" id="salq:SYNTR_2156"/>
<keyword evidence="4" id="KW-0460">Magnesium</keyword>
<keyword evidence="5" id="KW-1133">Transmembrane helix</keyword>
<evidence type="ECO:0000256" key="4">
    <source>
        <dbReference type="ARBA" id="ARBA00022842"/>
    </source>
</evidence>
<evidence type="ECO:0000256" key="5">
    <source>
        <dbReference type="SAM" id="Phobius"/>
    </source>
</evidence>
<dbReference type="EMBL" id="CP046457">
    <property type="protein sequence ID" value="QGU00750.1"/>
    <property type="molecule type" value="Genomic_DNA"/>
</dbReference>
<comment type="cofactor">
    <cofactor evidence="1">
        <name>Mg(2+)</name>
        <dbReference type="ChEBI" id="CHEBI:18420"/>
    </cofactor>
</comment>
<dbReference type="Gene3D" id="3.40.50.1010">
    <property type="entry name" value="5'-nuclease"/>
    <property type="match status" value="1"/>
</dbReference>
<evidence type="ECO:0000313" key="8">
    <source>
        <dbReference type="Proteomes" id="UP000426444"/>
    </source>
</evidence>
<dbReference type="SUPFAM" id="SSF88723">
    <property type="entry name" value="PIN domain-like"/>
    <property type="match status" value="1"/>
</dbReference>
<feature type="transmembrane region" description="Helical" evidence="5">
    <location>
        <begin position="101"/>
        <end position="122"/>
    </location>
</feature>
<evidence type="ECO:0000259" key="6">
    <source>
        <dbReference type="PROSITE" id="PS50926"/>
    </source>
</evidence>
<feature type="transmembrane region" description="Helical" evidence="5">
    <location>
        <begin position="34"/>
        <end position="56"/>
    </location>
</feature>
<reference evidence="8" key="1">
    <citation type="journal article" date="2019" name="Microbiology">
        <title>Complete Genome Sequence of an Uncultured Bacterium of the Candidate Phylum Bipolaricaulota.</title>
        <authorList>
            <person name="Kadnikov V.V."/>
            <person name="Mardanov A.V."/>
            <person name="Beletsky A.V."/>
            <person name="Frank Y.A."/>
            <person name="Karnachuk O.V."/>
            <person name="Ravin N.V."/>
        </authorList>
    </citation>
    <scope>NUCLEOTIDE SEQUENCE [LARGE SCALE GENOMIC DNA]</scope>
</reference>
<dbReference type="Proteomes" id="UP000426444">
    <property type="component" value="Chromosome"/>
</dbReference>
<name>A0A6I6DLT1_9FIRM</name>
<protein>
    <recommendedName>
        <fullName evidence="6">TRAM domain-containing protein</fullName>
    </recommendedName>
</protein>
<evidence type="ECO:0000313" key="7">
    <source>
        <dbReference type="EMBL" id="QGU00750.1"/>
    </source>
</evidence>
<accession>A0A6I6DLT1</accession>
<evidence type="ECO:0000256" key="2">
    <source>
        <dbReference type="ARBA" id="ARBA00022722"/>
    </source>
</evidence>
<dbReference type="RefSeq" id="WP_197079118.1">
    <property type="nucleotide sequence ID" value="NZ_CP046457.1"/>
</dbReference>
<dbReference type="Pfam" id="PF01938">
    <property type="entry name" value="TRAM"/>
    <property type="match status" value="1"/>
</dbReference>
<feature type="domain" description="TRAM" evidence="6">
    <location>
        <begin position="281"/>
        <end position="342"/>
    </location>
</feature>
<gene>
    <name evidence="7" type="ORF">SYNTR_2156</name>
</gene>
<dbReference type="GO" id="GO:0016787">
    <property type="term" value="F:hydrolase activity"/>
    <property type="evidence" value="ECO:0007669"/>
    <property type="project" value="UniProtKB-KW"/>
</dbReference>
<feature type="transmembrane region" description="Helical" evidence="5">
    <location>
        <begin position="7"/>
        <end position="28"/>
    </location>
</feature>
<dbReference type="AlphaFoldDB" id="A0A6I6DLT1"/>
<dbReference type="PANTHER" id="PTHR11603:SF147">
    <property type="entry name" value="MEMBRANE PROTEIN"/>
    <property type="match status" value="1"/>
</dbReference>